<dbReference type="Proteomes" id="UP000502035">
    <property type="component" value="Chromosome"/>
</dbReference>
<keyword evidence="4" id="KW-0378">Hydrolase</keyword>
<protein>
    <submittedName>
        <fullName evidence="4">Glycoside hydrolase family 16 protein</fullName>
    </submittedName>
</protein>
<evidence type="ECO:0000256" key="1">
    <source>
        <dbReference type="ARBA" id="ARBA00006865"/>
    </source>
</evidence>
<comment type="similarity">
    <text evidence="1">Belongs to the glycosyl hydrolase 16 family.</text>
</comment>
<feature type="domain" description="GH16" evidence="3">
    <location>
        <begin position="149"/>
        <end position="401"/>
    </location>
</feature>
<sequence length="401" mass="43815">MPLRRSLLGGTSALVLSAALLGGANPGAAGDDAAPELPASTSLVTDGGQQVRLQVLPQVVQQGPRVADPDTARAALTATVEPVRVGRRIRLQVQVGTAWTSVAIERQDARGRVEFAAPAARRGQPLTYRVKAAKIGGLAAVESGTVSTSRWTTPTWTDEFSGTALSPDWSFRGLDYEEDSLRRCSKAGVEAVRVARGAVRLSVVKDPARTTKCKARKDGKVVGKYAYRLNGHIGTQGGFDFTYGVAAARIKFHRSRGQHGAFWMQPVSGNYPGSPGHEIDIIEYFGDHHPRGGLTSFIHRYEDGVEVRRGARVANFGSFLAGRRDGWSKNFHVFSVEWTPRLLVFRIDGRETGRIRGGISSVAQYPILSLLASDYEIPHMRDRQLPQHMYVDWIRVWETGS</sequence>
<evidence type="ECO:0000256" key="2">
    <source>
        <dbReference type="SAM" id="SignalP"/>
    </source>
</evidence>
<organism evidence="4 5">
    <name type="scientific">Nocardioides piscis</name>
    <dbReference type="NCBI Taxonomy" id="2714938"/>
    <lineage>
        <taxon>Bacteria</taxon>
        <taxon>Bacillati</taxon>
        <taxon>Actinomycetota</taxon>
        <taxon>Actinomycetes</taxon>
        <taxon>Propionibacteriales</taxon>
        <taxon>Nocardioidaceae</taxon>
        <taxon>Nocardioides</taxon>
    </lineage>
</organism>
<dbReference type="PROSITE" id="PS51762">
    <property type="entry name" value="GH16_2"/>
    <property type="match status" value="1"/>
</dbReference>
<gene>
    <name evidence="4" type="ORF">G7071_03175</name>
</gene>
<feature type="chain" id="PRO_5026302070" evidence="2">
    <location>
        <begin position="30"/>
        <end position="401"/>
    </location>
</feature>
<dbReference type="Pfam" id="PF00722">
    <property type="entry name" value="Glyco_hydro_16"/>
    <property type="match status" value="1"/>
</dbReference>
<dbReference type="EMBL" id="CP049866">
    <property type="protein sequence ID" value="QIK74579.1"/>
    <property type="molecule type" value="Genomic_DNA"/>
</dbReference>
<dbReference type="InterPro" id="IPR013320">
    <property type="entry name" value="ConA-like_dom_sf"/>
</dbReference>
<evidence type="ECO:0000313" key="5">
    <source>
        <dbReference type="Proteomes" id="UP000502035"/>
    </source>
</evidence>
<proteinExistence type="inferred from homology"/>
<reference evidence="4 5" key="1">
    <citation type="submission" date="2020-03" db="EMBL/GenBank/DDBJ databases">
        <title>Nocardioides sp. nov., isolated from fish.</title>
        <authorList>
            <person name="Hyun D.-W."/>
            <person name="Bae J.-W."/>
        </authorList>
    </citation>
    <scope>NUCLEOTIDE SEQUENCE [LARGE SCALE GENOMIC DNA]</scope>
    <source>
        <strain evidence="4 5">HDW12A</strain>
    </source>
</reference>
<dbReference type="GO" id="GO:0005975">
    <property type="term" value="P:carbohydrate metabolic process"/>
    <property type="evidence" value="ECO:0007669"/>
    <property type="project" value="InterPro"/>
</dbReference>
<evidence type="ECO:0000313" key="4">
    <source>
        <dbReference type="EMBL" id="QIK74579.1"/>
    </source>
</evidence>
<dbReference type="SUPFAM" id="SSF49899">
    <property type="entry name" value="Concanavalin A-like lectins/glucanases"/>
    <property type="match status" value="1"/>
</dbReference>
<feature type="signal peptide" evidence="2">
    <location>
        <begin position="1"/>
        <end position="29"/>
    </location>
</feature>
<dbReference type="InterPro" id="IPR000757">
    <property type="entry name" value="Beta-glucanase-like"/>
</dbReference>
<dbReference type="KEGG" id="npi:G7071_03175"/>
<dbReference type="InterPro" id="IPR006311">
    <property type="entry name" value="TAT_signal"/>
</dbReference>
<dbReference type="Gene3D" id="2.60.120.200">
    <property type="match status" value="1"/>
</dbReference>
<dbReference type="PANTHER" id="PTHR10963">
    <property type="entry name" value="GLYCOSYL HYDROLASE-RELATED"/>
    <property type="match status" value="1"/>
</dbReference>
<evidence type="ECO:0000259" key="3">
    <source>
        <dbReference type="PROSITE" id="PS51762"/>
    </source>
</evidence>
<dbReference type="PROSITE" id="PS51318">
    <property type="entry name" value="TAT"/>
    <property type="match status" value="1"/>
</dbReference>
<dbReference type="InterPro" id="IPR050546">
    <property type="entry name" value="Glycosyl_Hydrlase_16"/>
</dbReference>
<dbReference type="AlphaFoldDB" id="A0A6G7YCX9"/>
<dbReference type="PANTHER" id="PTHR10963:SF55">
    <property type="entry name" value="GLYCOSIDE HYDROLASE FAMILY 16 PROTEIN"/>
    <property type="match status" value="1"/>
</dbReference>
<dbReference type="RefSeq" id="WP_166314823.1">
    <property type="nucleotide sequence ID" value="NZ_CP049866.1"/>
</dbReference>
<keyword evidence="5" id="KW-1185">Reference proteome</keyword>
<name>A0A6G7YCX9_9ACTN</name>
<dbReference type="GO" id="GO:0004553">
    <property type="term" value="F:hydrolase activity, hydrolyzing O-glycosyl compounds"/>
    <property type="evidence" value="ECO:0007669"/>
    <property type="project" value="InterPro"/>
</dbReference>
<keyword evidence="2" id="KW-0732">Signal</keyword>
<accession>A0A6G7YCX9</accession>
<dbReference type="CDD" id="cd08023">
    <property type="entry name" value="GH16_laminarinase_like"/>
    <property type="match status" value="1"/>
</dbReference>